<name>A0A0A9TR24_ARUDO</name>
<reference evidence="1" key="2">
    <citation type="journal article" date="2015" name="Data Brief">
        <title>Shoot transcriptome of the giant reed, Arundo donax.</title>
        <authorList>
            <person name="Barrero R.A."/>
            <person name="Guerrero F.D."/>
            <person name="Moolhuijzen P."/>
            <person name="Goolsby J.A."/>
            <person name="Tidwell J."/>
            <person name="Bellgard S.E."/>
            <person name="Bellgard M.I."/>
        </authorList>
    </citation>
    <scope>NUCLEOTIDE SEQUENCE</scope>
    <source>
        <tissue evidence="1">Shoot tissue taken approximately 20 cm above the soil surface</tissue>
    </source>
</reference>
<protein>
    <submittedName>
        <fullName evidence="1">Uncharacterized protein</fullName>
    </submittedName>
</protein>
<organism evidence="1">
    <name type="scientific">Arundo donax</name>
    <name type="common">Giant reed</name>
    <name type="synonym">Donax arundinaceus</name>
    <dbReference type="NCBI Taxonomy" id="35708"/>
    <lineage>
        <taxon>Eukaryota</taxon>
        <taxon>Viridiplantae</taxon>
        <taxon>Streptophyta</taxon>
        <taxon>Embryophyta</taxon>
        <taxon>Tracheophyta</taxon>
        <taxon>Spermatophyta</taxon>
        <taxon>Magnoliopsida</taxon>
        <taxon>Liliopsida</taxon>
        <taxon>Poales</taxon>
        <taxon>Poaceae</taxon>
        <taxon>PACMAD clade</taxon>
        <taxon>Arundinoideae</taxon>
        <taxon>Arundineae</taxon>
        <taxon>Arundo</taxon>
    </lineage>
</organism>
<dbReference type="EMBL" id="GBRH01185800">
    <property type="protein sequence ID" value="JAE12096.1"/>
    <property type="molecule type" value="Transcribed_RNA"/>
</dbReference>
<proteinExistence type="predicted"/>
<evidence type="ECO:0000313" key="1">
    <source>
        <dbReference type="EMBL" id="JAE12096.1"/>
    </source>
</evidence>
<accession>A0A0A9TR24</accession>
<reference evidence="1" key="1">
    <citation type="submission" date="2014-09" db="EMBL/GenBank/DDBJ databases">
        <authorList>
            <person name="Magalhaes I.L.F."/>
            <person name="Oliveira U."/>
            <person name="Santos F.R."/>
            <person name="Vidigal T.H.D.A."/>
            <person name="Brescovit A.D."/>
            <person name="Santos A.J."/>
        </authorList>
    </citation>
    <scope>NUCLEOTIDE SEQUENCE</scope>
    <source>
        <tissue evidence="1">Shoot tissue taken approximately 20 cm above the soil surface</tissue>
    </source>
</reference>
<sequence>MGDFGGVGSRRRLNRRDGSWVCDSERCGLSILCSDRAELTGVCALGWEELCLYLI</sequence>
<dbReference type="AlphaFoldDB" id="A0A0A9TR24"/>